<dbReference type="AlphaFoldDB" id="E3NEM2"/>
<organism evidence="5">
    <name type="scientific">Caenorhabditis remanei</name>
    <name type="common">Caenorhabditis vulgaris</name>
    <dbReference type="NCBI Taxonomy" id="31234"/>
    <lineage>
        <taxon>Eukaryota</taxon>
        <taxon>Metazoa</taxon>
        <taxon>Ecdysozoa</taxon>
        <taxon>Nematoda</taxon>
        <taxon>Chromadorea</taxon>
        <taxon>Rhabditida</taxon>
        <taxon>Rhabditina</taxon>
        <taxon>Rhabditomorpha</taxon>
        <taxon>Rhabditoidea</taxon>
        <taxon>Rhabditidae</taxon>
        <taxon>Peloderinae</taxon>
        <taxon>Caenorhabditis</taxon>
    </lineage>
</organism>
<sequence length="686" mass="78529">MTHFSLTITLPSGILLLNTKFGYTTMGRKKTSRDRSNVNSVMIINSIQEDEPFEYLQKQDVLKCNGDEFAGSSAEERKEKDKQILQFFRDTVQKRIEGYFVKLPLKTNKIATLPDNYRLTLKRLIGIVKTTPLEVKKMIQEIFEDQVKKNILEIVTAQTPKGEWTHYSPIQPVLTPHKATTKCRVVVDASAHYKGNDSLNDAIEQGPTLLPDILDILIRFRSGETVILADVEKAFLQVRLNEEDRDLTRILWIKDINLPATPDNVEVYRFTRVLFGLNASPFLLAATIMLHLENHANSKLASKINENLYVDNLIFTFDGSAREALELYKEFKAIFADANMNLREDIGNSMCPIQDPMDIQEILRAASTIKKHAKILEKIENEKAADKGKEIEIHLAPKWGIDPTKSTLDEMEQFIAQLKEEGAEFQKDLESAKEEEKVAHQKYVTHLDTSKMKKIENLTVKRAEELNKESDELEKQVNMANAVIGDIEAMIGFKNDVLKLVEKWTRNATFEFHRTGKKPDESHAQFLARTQGGEVPQVEKDPRTEKAIKTTQRQERDLKDRTADPMEHKHTLQSVVSKPTKRPAPSREIKMNEIKRQRKIRRITSFGEDKPNMKCSFCGGGHFSNQCPQHPSIADRKEIVKRDRLCEHCLLVKTKEPCGCKERTCYYCETTNHHSALCSLPQTIID</sequence>
<dbReference type="InterPro" id="IPR043128">
    <property type="entry name" value="Rev_trsase/Diguanyl_cyclase"/>
</dbReference>
<evidence type="ECO:0000259" key="3">
    <source>
        <dbReference type="Pfam" id="PF00078"/>
    </source>
</evidence>
<dbReference type="InterPro" id="IPR000477">
    <property type="entry name" value="RT_dom"/>
</dbReference>
<dbReference type="SUPFAM" id="SSF56672">
    <property type="entry name" value="DNA/RNA polymerases"/>
    <property type="match status" value="1"/>
</dbReference>
<feature type="domain" description="Reverse transcriptase" evidence="3">
    <location>
        <begin position="217"/>
        <end position="343"/>
    </location>
</feature>
<feature type="coiled-coil region" evidence="1">
    <location>
        <begin position="408"/>
        <end position="483"/>
    </location>
</feature>
<dbReference type="InParanoid" id="E3NEM2"/>
<dbReference type="eggNOG" id="KOG0017">
    <property type="taxonomic scope" value="Eukaryota"/>
</dbReference>
<evidence type="ECO:0000256" key="2">
    <source>
        <dbReference type="SAM" id="MobiDB-lite"/>
    </source>
</evidence>
<keyword evidence="5" id="KW-1185">Reference proteome</keyword>
<accession>E3NEM2</accession>
<feature type="region of interest" description="Disordered" evidence="2">
    <location>
        <begin position="531"/>
        <end position="586"/>
    </location>
</feature>
<dbReference type="HOGENOM" id="CLU_401288_0_0_1"/>
<evidence type="ECO:0000256" key="1">
    <source>
        <dbReference type="SAM" id="Coils"/>
    </source>
</evidence>
<feature type="compositionally biased region" description="Basic and acidic residues" evidence="2">
    <location>
        <begin position="537"/>
        <end position="570"/>
    </location>
</feature>
<protein>
    <recommendedName>
        <fullName evidence="3">Reverse transcriptase domain-containing protein</fullName>
    </recommendedName>
</protein>
<name>E3NEM2_CAERE</name>
<dbReference type="Proteomes" id="UP000008281">
    <property type="component" value="Unassembled WGS sequence"/>
</dbReference>
<dbReference type="Pfam" id="PF00078">
    <property type="entry name" value="RVT_1"/>
    <property type="match status" value="1"/>
</dbReference>
<dbReference type="OrthoDB" id="5920525at2759"/>
<dbReference type="Gene3D" id="3.10.10.10">
    <property type="entry name" value="HIV Type 1 Reverse Transcriptase, subunit A, domain 1"/>
    <property type="match status" value="1"/>
</dbReference>
<evidence type="ECO:0000313" key="5">
    <source>
        <dbReference type="Proteomes" id="UP000008281"/>
    </source>
</evidence>
<dbReference type="STRING" id="31234.E3NEM2"/>
<dbReference type="Gene3D" id="3.30.70.270">
    <property type="match status" value="1"/>
</dbReference>
<dbReference type="PANTHER" id="PTHR47331:SF1">
    <property type="entry name" value="GAG-LIKE PROTEIN"/>
    <property type="match status" value="1"/>
</dbReference>
<reference evidence="4" key="1">
    <citation type="submission" date="2007-07" db="EMBL/GenBank/DDBJ databases">
        <title>PCAP assembly of the Caenorhabditis remanei genome.</title>
        <authorList>
            <consortium name="The Caenorhabditis remanei Sequencing Consortium"/>
            <person name="Wilson R.K."/>
        </authorList>
    </citation>
    <scope>NUCLEOTIDE SEQUENCE [LARGE SCALE GENOMIC DNA]</scope>
    <source>
        <strain evidence="4">PB4641</strain>
    </source>
</reference>
<gene>
    <name evidence="4" type="ORF">CRE_08556</name>
</gene>
<dbReference type="PANTHER" id="PTHR47331">
    <property type="entry name" value="PHD-TYPE DOMAIN-CONTAINING PROTEIN"/>
    <property type="match status" value="1"/>
</dbReference>
<dbReference type="InterPro" id="IPR043502">
    <property type="entry name" value="DNA/RNA_pol_sf"/>
</dbReference>
<evidence type="ECO:0000313" key="4">
    <source>
        <dbReference type="EMBL" id="EFO94693.1"/>
    </source>
</evidence>
<proteinExistence type="predicted"/>
<dbReference type="EMBL" id="DS268623">
    <property type="protein sequence ID" value="EFO94693.1"/>
    <property type="molecule type" value="Genomic_DNA"/>
</dbReference>
<keyword evidence="1" id="KW-0175">Coiled coil</keyword>